<proteinExistence type="predicted"/>
<dbReference type="PANTHER" id="PTHR33214:SF69">
    <property type="entry name" value="BIFUNCTIONAL INHIBITOR_LIPID-TRANSFER PROTEIN_SEED STORAGE 2S ALBUMIN SUPERFAMILY PROTEIN"/>
    <property type="match status" value="1"/>
</dbReference>
<dbReference type="EnsemblPlants" id="Kaladp0098s0165.1.v1.1">
    <property type="protein sequence ID" value="Kaladp0098s0165.1.v1.1.CDS.1"/>
    <property type="gene ID" value="Kaladp0098s0165.v1.1"/>
</dbReference>
<reference evidence="5" key="1">
    <citation type="submission" date="2021-01" db="UniProtKB">
        <authorList>
            <consortium name="EnsemblPlants"/>
        </authorList>
    </citation>
    <scope>IDENTIFICATION</scope>
</reference>
<protein>
    <recommendedName>
        <fullName evidence="4">Bifunctional inhibitor/plant lipid transfer protein/seed storage helical domain-containing protein</fullName>
    </recommendedName>
</protein>
<dbReference type="InterPro" id="IPR036312">
    <property type="entry name" value="Bifun_inhib/LTP/seed_sf"/>
</dbReference>
<name>A0A7N1A700_KALFE</name>
<dbReference type="Gramene" id="Kaladp0098s0165.1.v1.1">
    <property type="protein sequence ID" value="Kaladp0098s0165.1.v1.1.CDS.1"/>
    <property type="gene ID" value="Kaladp0098s0165.v1.1"/>
</dbReference>
<evidence type="ECO:0000313" key="6">
    <source>
        <dbReference type="Proteomes" id="UP000594263"/>
    </source>
</evidence>
<sequence length="86" mass="9084">MKNSKATSLAGVVGLLFVLANFAPAAAESVRCSPLELVSCLPSVTSSAPPRPLCCSKLKEEEPCLCGFMKNPAFVKYSLCPLLHVT</sequence>
<dbReference type="SUPFAM" id="SSF47699">
    <property type="entry name" value="Bifunctional inhibitor/lipid-transfer protein/seed storage 2S albumin"/>
    <property type="match status" value="1"/>
</dbReference>
<dbReference type="Gene3D" id="1.10.110.10">
    <property type="entry name" value="Plant lipid-transfer and hydrophobic proteins"/>
    <property type="match status" value="1"/>
</dbReference>
<accession>A0A7N1A700</accession>
<dbReference type="GO" id="GO:0008289">
    <property type="term" value="F:lipid binding"/>
    <property type="evidence" value="ECO:0007669"/>
    <property type="project" value="UniProtKB-KW"/>
</dbReference>
<feature type="domain" description="Bifunctional inhibitor/plant lipid transfer protein/seed storage helical" evidence="4">
    <location>
        <begin position="35"/>
        <end position="73"/>
    </location>
</feature>
<evidence type="ECO:0000313" key="5">
    <source>
        <dbReference type="EnsemblPlants" id="Kaladp0098s0165.1.v1.1.CDS.1"/>
    </source>
</evidence>
<dbReference type="AlphaFoldDB" id="A0A7N1A700"/>
<feature type="signal peptide" evidence="3">
    <location>
        <begin position="1"/>
        <end position="27"/>
    </location>
</feature>
<feature type="chain" id="PRO_5029647821" description="Bifunctional inhibitor/plant lipid transfer protein/seed storage helical domain-containing protein" evidence="3">
    <location>
        <begin position="28"/>
        <end position="86"/>
    </location>
</feature>
<evidence type="ECO:0000256" key="2">
    <source>
        <dbReference type="ARBA" id="ARBA00023121"/>
    </source>
</evidence>
<dbReference type="PANTHER" id="PTHR33214">
    <property type="entry name" value="BIFUNCTIONAL INHIBITOR/LIPID-TRANSFER PROTEIN/SEED STORAGE 2S ALBUMIN SUPERFAMILY PROTEIN"/>
    <property type="match status" value="1"/>
</dbReference>
<dbReference type="Pfam" id="PF00234">
    <property type="entry name" value="Tryp_alpha_amyl"/>
    <property type="match status" value="1"/>
</dbReference>
<evidence type="ECO:0000259" key="4">
    <source>
        <dbReference type="Pfam" id="PF00234"/>
    </source>
</evidence>
<keyword evidence="3" id="KW-0732">Signal</keyword>
<evidence type="ECO:0000256" key="1">
    <source>
        <dbReference type="ARBA" id="ARBA00022448"/>
    </source>
</evidence>
<dbReference type="Proteomes" id="UP000594263">
    <property type="component" value="Unplaced"/>
</dbReference>
<organism evidence="5 6">
    <name type="scientific">Kalanchoe fedtschenkoi</name>
    <name type="common">Lavender scallops</name>
    <name type="synonym">South American air plant</name>
    <dbReference type="NCBI Taxonomy" id="63787"/>
    <lineage>
        <taxon>Eukaryota</taxon>
        <taxon>Viridiplantae</taxon>
        <taxon>Streptophyta</taxon>
        <taxon>Embryophyta</taxon>
        <taxon>Tracheophyta</taxon>
        <taxon>Spermatophyta</taxon>
        <taxon>Magnoliopsida</taxon>
        <taxon>eudicotyledons</taxon>
        <taxon>Gunneridae</taxon>
        <taxon>Pentapetalae</taxon>
        <taxon>Saxifragales</taxon>
        <taxon>Crassulaceae</taxon>
        <taxon>Kalanchoe</taxon>
    </lineage>
</organism>
<dbReference type="GO" id="GO:0006869">
    <property type="term" value="P:lipid transport"/>
    <property type="evidence" value="ECO:0007669"/>
    <property type="project" value="InterPro"/>
</dbReference>
<keyword evidence="2" id="KW-0446">Lipid-binding</keyword>
<dbReference type="InterPro" id="IPR016140">
    <property type="entry name" value="Bifunc_inhib/LTP/seed_store"/>
</dbReference>
<keyword evidence="1" id="KW-0813">Transport</keyword>
<evidence type="ECO:0000256" key="3">
    <source>
        <dbReference type="SAM" id="SignalP"/>
    </source>
</evidence>
<dbReference type="InterPro" id="IPR033872">
    <property type="entry name" value="nsLTP2"/>
</dbReference>
<keyword evidence="6" id="KW-1185">Reference proteome</keyword>